<protein>
    <recommendedName>
        <fullName evidence="7">alpha-1,2-Mannosidase</fullName>
        <ecNumber evidence="7">3.2.1.-</ecNumber>
    </recommendedName>
</protein>
<dbReference type="GO" id="GO:0004571">
    <property type="term" value="F:mannosyl-oligosaccharide 1,2-alpha-mannosidase activity"/>
    <property type="evidence" value="ECO:0007669"/>
    <property type="project" value="InterPro"/>
</dbReference>
<feature type="signal peptide" evidence="9">
    <location>
        <begin position="1"/>
        <end position="30"/>
    </location>
</feature>
<feature type="compositionally biased region" description="Basic and acidic residues" evidence="8">
    <location>
        <begin position="715"/>
        <end position="724"/>
    </location>
</feature>
<keyword evidence="6" id="KW-0479">Metal-binding</keyword>
<feature type="region of interest" description="Disordered" evidence="8">
    <location>
        <begin position="705"/>
        <end position="738"/>
    </location>
</feature>
<dbReference type="PRINTS" id="PR00747">
    <property type="entry name" value="GLYHDRLASE47"/>
</dbReference>
<keyword evidence="9" id="KW-0732">Signal</keyword>
<dbReference type="EC" id="3.2.1.-" evidence="7"/>
<dbReference type="Gene3D" id="1.50.10.10">
    <property type="match status" value="2"/>
</dbReference>
<feature type="active site" evidence="5">
    <location>
        <position position="263"/>
    </location>
</feature>
<feature type="binding site" evidence="6">
    <location>
        <position position="591"/>
    </location>
    <ligand>
        <name>Ca(2+)</name>
        <dbReference type="ChEBI" id="CHEBI:29108"/>
    </ligand>
</feature>
<evidence type="ECO:0000256" key="4">
    <source>
        <dbReference type="ARBA" id="ARBA00023180"/>
    </source>
</evidence>
<keyword evidence="3" id="KW-0256">Endoplasmic reticulum</keyword>
<dbReference type="InterPro" id="IPR044674">
    <property type="entry name" value="EDEM1/2/3"/>
</dbReference>
<feature type="region of interest" description="Disordered" evidence="8">
    <location>
        <begin position="634"/>
        <end position="656"/>
    </location>
</feature>
<evidence type="ECO:0000256" key="9">
    <source>
        <dbReference type="SAM" id="SignalP"/>
    </source>
</evidence>
<dbReference type="PANTHER" id="PTHR45679">
    <property type="entry name" value="ER DEGRADATION-ENHANCING ALPHA-MANNOSIDASE-LIKE PROTEIN 2"/>
    <property type="match status" value="1"/>
</dbReference>
<name>A0A9I9CP42_CUCME</name>
<keyword evidence="7" id="KW-0326">Glycosidase</keyword>
<keyword evidence="4" id="KW-0325">Glycoprotein</keyword>
<comment type="similarity">
    <text evidence="2 7">Belongs to the glycosyl hydrolase 47 family.</text>
</comment>
<evidence type="ECO:0000256" key="8">
    <source>
        <dbReference type="SAM" id="MobiDB-lite"/>
    </source>
</evidence>
<evidence type="ECO:0000256" key="1">
    <source>
        <dbReference type="ARBA" id="ARBA00004240"/>
    </source>
</evidence>
<evidence type="ECO:0000256" key="3">
    <source>
        <dbReference type="ARBA" id="ARBA00022824"/>
    </source>
</evidence>
<dbReference type="GO" id="GO:0005975">
    <property type="term" value="P:carbohydrate metabolic process"/>
    <property type="evidence" value="ECO:0007669"/>
    <property type="project" value="InterPro"/>
</dbReference>
<feature type="compositionally biased region" description="Polar residues" evidence="8">
    <location>
        <begin position="641"/>
        <end position="656"/>
    </location>
</feature>
<comment type="cofactor">
    <cofactor evidence="6">
        <name>Ca(2+)</name>
        <dbReference type="ChEBI" id="CHEBI:29108"/>
    </cofactor>
</comment>
<dbReference type="GO" id="GO:0005509">
    <property type="term" value="F:calcium ion binding"/>
    <property type="evidence" value="ECO:0007669"/>
    <property type="project" value="InterPro"/>
</dbReference>
<comment type="subcellular location">
    <subcellularLocation>
        <location evidence="1">Endoplasmic reticulum</location>
    </subcellularLocation>
</comment>
<evidence type="ECO:0000256" key="2">
    <source>
        <dbReference type="ARBA" id="ARBA00007658"/>
    </source>
</evidence>
<keyword evidence="7" id="KW-0378">Hydrolase</keyword>
<dbReference type="EnsemblPlants" id="MELO3C006478.2.1">
    <property type="protein sequence ID" value="MELO3C006478.2.1"/>
    <property type="gene ID" value="MELO3C006478.2"/>
</dbReference>
<evidence type="ECO:0000256" key="5">
    <source>
        <dbReference type="PIRSR" id="PIRSR601382-1"/>
    </source>
</evidence>
<evidence type="ECO:0000256" key="6">
    <source>
        <dbReference type="PIRSR" id="PIRSR601382-2"/>
    </source>
</evidence>
<dbReference type="GO" id="GO:1904380">
    <property type="term" value="P:endoplasmic reticulum mannose trimming"/>
    <property type="evidence" value="ECO:0007669"/>
    <property type="project" value="InterPro"/>
</dbReference>
<keyword evidence="6" id="KW-0106">Calcium</keyword>
<organism evidence="10">
    <name type="scientific">Cucumis melo</name>
    <name type="common">Muskmelon</name>
    <dbReference type="NCBI Taxonomy" id="3656"/>
    <lineage>
        <taxon>Eukaryota</taxon>
        <taxon>Viridiplantae</taxon>
        <taxon>Streptophyta</taxon>
        <taxon>Embryophyta</taxon>
        <taxon>Tracheophyta</taxon>
        <taxon>Spermatophyta</taxon>
        <taxon>Magnoliopsida</taxon>
        <taxon>eudicotyledons</taxon>
        <taxon>Gunneridae</taxon>
        <taxon>Pentapetalae</taxon>
        <taxon>rosids</taxon>
        <taxon>fabids</taxon>
        <taxon>Cucurbitales</taxon>
        <taxon>Cucurbitaceae</taxon>
        <taxon>Benincaseae</taxon>
        <taxon>Cucumis</taxon>
    </lineage>
</organism>
<feature type="chain" id="PRO_5039887142" description="alpha-1,2-Mannosidase" evidence="9">
    <location>
        <begin position="31"/>
        <end position="738"/>
    </location>
</feature>
<dbReference type="PANTHER" id="PTHR45679:SF6">
    <property type="entry name" value="ER DEGRADATION-ENHANCING ALPHA-MANNOSIDASE-LIKE PROTEIN 2"/>
    <property type="match status" value="1"/>
</dbReference>
<dbReference type="AlphaFoldDB" id="A0A9I9CP42"/>
<reference evidence="10" key="1">
    <citation type="submission" date="2023-03" db="UniProtKB">
        <authorList>
            <consortium name="EnsemblPlants"/>
        </authorList>
    </citation>
    <scope>IDENTIFICATION</scope>
</reference>
<dbReference type="InterPro" id="IPR036026">
    <property type="entry name" value="Seven-hairpin_glycosidases"/>
</dbReference>
<feature type="active site" description="Proton donor" evidence="5">
    <location>
        <position position="356"/>
    </location>
</feature>
<accession>A0A9I9CP42</accession>
<evidence type="ECO:0000256" key="7">
    <source>
        <dbReference type="RuleBase" id="RU361193"/>
    </source>
</evidence>
<dbReference type="Gramene" id="MELO3C006478.2.1">
    <property type="protein sequence ID" value="MELO3C006478.2.1"/>
    <property type="gene ID" value="MELO3C006478.2"/>
</dbReference>
<dbReference type="SUPFAM" id="SSF48225">
    <property type="entry name" value="Seven-hairpin glycosidases"/>
    <property type="match status" value="1"/>
</dbReference>
<sequence>MEAPSAQLPFFFLFLLLSFSLPIFVQNSLADGVTPQEANQLRDEVREMFYHAFNGYMRHAFPLDELRPLSCEGEDSLGGYALTLIDSLDTLALLGDREQFAASVEWIGKNLRFDINKTVSLFETNIRVLGGLLSAHLIASDHTTGMKIASYENQLLHLAEDLARRLLPAFDTPTGIPFGSVNLLYGVDEHESKITSTAGGGTLTLEFGVLSRLTNDPIFEQVTKNAVRGLWACRSKLNLVGAHINVFTGEWTQKDAGIGTSIDSFYEYLLKAYLLFGDEEYLFIFQEAYGAVMHYLFNDPWYVEVNMDSGALVWPLFNSLQAFWPGLQVLAGDIDPAIRTHTAFLSVWKRYGFTPEGFNLATLSVQVNQIPQPSRNSIQNVKPSMENLPHKHLNLLWVFYPLQQSKDTTGGKGIDHTVKEKLAREAIRTTRAPKNRHPCSPTTAEFPYQREKGDNIRVFLSDKEHLTPNVAGKKDLRKGQLIFADRNLLDIKLKHGQKSYPLRPELIESTYWLYKATRNPRYLDAGRDMVASLQYGARCPCGYCHISDVEFHKQEDHMESFFLAETVKYLWLLFDLAAGPDNLVENGPYNTEGHLLPATPQISLVREHCSYLGAFCKSEVEPKSGNLNNATDVEEAKRSFSEGTTSTEIPSSSDFSELTSTTGLIRGFCPGLTHGQKFGITYIGSKMADESVNERETVEKHLTVVETDQNSGHSTSDEINHDNSQEPGEDFLNDPHAI</sequence>
<dbReference type="InterPro" id="IPR012341">
    <property type="entry name" value="6hp_glycosidase-like_sf"/>
</dbReference>
<dbReference type="Pfam" id="PF01532">
    <property type="entry name" value="Glyco_hydro_47"/>
    <property type="match status" value="1"/>
</dbReference>
<dbReference type="GO" id="GO:0016020">
    <property type="term" value="C:membrane"/>
    <property type="evidence" value="ECO:0007669"/>
    <property type="project" value="InterPro"/>
</dbReference>
<dbReference type="GO" id="GO:0044322">
    <property type="term" value="C:endoplasmic reticulum quality control compartment"/>
    <property type="evidence" value="ECO:0007669"/>
    <property type="project" value="GOC"/>
</dbReference>
<evidence type="ECO:0000313" key="10">
    <source>
        <dbReference type="EnsemblPlants" id="MELO3C006478.2.1"/>
    </source>
</evidence>
<dbReference type="InterPro" id="IPR001382">
    <property type="entry name" value="Glyco_hydro_47"/>
</dbReference>
<feature type="active site" evidence="5">
    <location>
        <position position="505"/>
    </location>
</feature>
<feature type="active site" description="Proton donor" evidence="5">
    <location>
        <position position="123"/>
    </location>
</feature>
<proteinExistence type="inferred from homology"/>